<dbReference type="GO" id="GO:0022841">
    <property type="term" value="F:potassium ion leak channel activity"/>
    <property type="evidence" value="ECO:0007669"/>
    <property type="project" value="TreeGrafter"/>
</dbReference>
<evidence type="ECO:0000256" key="4">
    <source>
        <dbReference type="ARBA" id="ARBA00022989"/>
    </source>
</evidence>
<dbReference type="GO" id="GO:0015271">
    <property type="term" value="F:outward rectifier potassium channel activity"/>
    <property type="evidence" value="ECO:0007669"/>
    <property type="project" value="TreeGrafter"/>
</dbReference>
<dbReference type="InterPro" id="IPR003280">
    <property type="entry name" value="2pore_dom_K_chnl"/>
</dbReference>
<evidence type="ECO:0000256" key="7">
    <source>
        <dbReference type="ARBA" id="ARBA00023303"/>
    </source>
</evidence>
<evidence type="ECO:0000256" key="3">
    <source>
        <dbReference type="ARBA" id="ARBA00022692"/>
    </source>
</evidence>
<dbReference type="Pfam" id="PF07885">
    <property type="entry name" value="Ion_trans_2"/>
    <property type="match status" value="1"/>
</dbReference>
<evidence type="ECO:0000256" key="6">
    <source>
        <dbReference type="ARBA" id="ARBA00023136"/>
    </source>
</evidence>
<evidence type="ECO:0000259" key="9">
    <source>
        <dbReference type="Pfam" id="PF07885"/>
    </source>
</evidence>
<feature type="domain" description="Potassium channel" evidence="9">
    <location>
        <begin position="308"/>
        <end position="360"/>
    </location>
</feature>
<reference evidence="10" key="2">
    <citation type="submission" date="2023-03" db="EMBL/GenBank/DDBJ databases">
        <authorList>
            <person name="Inwood S.N."/>
            <person name="Skelly J.G."/>
            <person name="Guhlin J."/>
            <person name="Harrop T.W.R."/>
            <person name="Goldson S.G."/>
            <person name="Dearden P.K."/>
        </authorList>
    </citation>
    <scope>NUCLEOTIDE SEQUENCE</scope>
    <source>
        <strain evidence="10">Irish</strain>
        <tissue evidence="10">Whole body</tissue>
    </source>
</reference>
<dbReference type="Proteomes" id="UP001168990">
    <property type="component" value="Unassembled WGS sequence"/>
</dbReference>
<evidence type="ECO:0000313" key="10">
    <source>
        <dbReference type="EMBL" id="KAK0175952.1"/>
    </source>
</evidence>
<dbReference type="PANTHER" id="PTHR11003">
    <property type="entry name" value="POTASSIUM CHANNEL, SUBFAMILY K"/>
    <property type="match status" value="1"/>
</dbReference>
<keyword evidence="7" id="KW-0407">Ion channel</keyword>
<evidence type="ECO:0000313" key="11">
    <source>
        <dbReference type="Proteomes" id="UP001168990"/>
    </source>
</evidence>
<evidence type="ECO:0000256" key="2">
    <source>
        <dbReference type="ARBA" id="ARBA00022448"/>
    </source>
</evidence>
<dbReference type="AlphaFoldDB" id="A0AA39FU94"/>
<dbReference type="SUPFAM" id="SSF81324">
    <property type="entry name" value="Voltage-gated potassium channels"/>
    <property type="match status" value="1"/>
</dbReference>
<reference evidence="10" key="1">
    <citation type="journal article" date="2023" name="bioRxiv">
        <title>Scaffold-level genome assemblies of two parasitoid biocontrol wasps reveal the parthenogenesis mechanism and an associated novel virus.</title>
        <authorList>
            <person name="Inwood S."/>
            <person name="Skelly J."/>
            <person name="Guhlin J."/>
            <person name="Harrop T."/>
            <person name="Goldson S."/>
            <person name="Dearden P."/>
        </authorList>
    </citation>
    <scope>NUCLEOTIDE SEQUENCE</scope>
    <source>
        <strain evidence="10">Irish</strain>
        <tissue evidence="10">Whole body</tissue>
    </source>
</reference>
<feature type="transmembrane region" description="Helical" evidence="8">
    <location>
        <begin position="309"/>
        <end position="330"/>
    </location>
</feature>
<proteinExistence type="predicted"/>
<comment type="subcellular location">
    <subcellularLocation>
        <location evidence="1">Membrane</location>
        <topology evidence="1">Multi-pass membrane protein</topology>
    </subcellularLocation>
</comment>
<evidence type="ECO:0000256" key="5">
    <source>
        <dbReference type="ARBA" id="ARBA00023065"/>
    </source>
</evidence>
<dbReference type="PANTHER" id="PTHR11003:SF87">
    <property type="entry name" value="POTASSIUM CHANNEL DOMAIN-CONTAINING PROTEIN"/>
    <property type="match status" value="1"/>
</dbReference>
<dbReference type="GO" id="GO:0030322">
    <property type="term" value="P:stabilization of membrane potential"/>
    <property type="evidence" value="ECO:0007669"/>
    <property type="project" value="TreeGrafter"/>
</dbReference>
<dbReference type="GO" id="GO:0005886">
    <property type="term" value="C:plasma membrane"/>
    <property type="evidence" value="ECO:0007669"/>
    <property type="project" value="TreeGrafter"/>
</dbReference>
<keyword evidence="3 8" id="KW-0812">Transmembrane</keyword>
<dbReference type="Gene3D" id="1.10.287.70">
    <property type="match status" value="1"/>
</dbReference>
<name>A0AA39FU94_9HYME</name>
<evidence type="ECO:0000256" key="1">
    <source>
        <dbReference type="ARBA" id="ARBA00004141"/>
    </source>
</evidence>
<organism evidence="10 11">
    <name type="scientific">Microctonus aethiopoides</name>
    <dbReference type="NCBI Taxonomy" id="144406"/>
    <lineage>
        <taxon>Eukaryota</taxon>
        <taxon>Metazoa</taxon>
        <taxon>Ecdysozoa</taxon>
        <taxon>Arthropoda</taxon>
        <taxon>Hexapoda</taxon>
        <taxon>Insecta</taxon>
        <taxon>Pterygota</taxon>
        <taxon>Neoptera</taxon>
        <taxon>Endopterygota</taxon>
        <taxon>Hymenoptera</taxon>
        <taxon>Apocrita</taxon>
        <taxon>Ichneumonoidea</taxon>
        <taxon>Braconidae</taxon>
        <taxon>Euphorinae</taxon>
        <taxon>Microctonus</taxon>
    </lineage>
</organism>
<protein>
    <recommendedName>
        <fullName evidence="9">Potassium channel domain-containing protein</fullName>
    </recommendedName>
</protein>
<keyword evidence="2" id="KW-0813">Transport</keyword>
<feature type="transmembrane region" description="Helical" evidence="8">
    <location>
        <begin position="214"/>
        <end position="233"/>
    </location>
</feature>
<feature type="transmembrane region" description="Helical" evidence="8">
    <location>
        <begin position="451"/>
        <end position="471"/>
    </location>
</feature>
<keyword evidence="11" id="KW-1185">Reference proteome</keyword>
<keyword evidence="4 8" id="KW-1133">Transmembrane helix</keyword>
<gene>
    <name evidence="10" type="ORF">PV328_000141</name>
</gene>
<accession>A0AA39FU94</accession>
<sequence>MNVPRFPAPPSPLDCPSSTAIKTITNEILLSPDDDCLPYDNDNLPATKKRVYRLARLTRLGNSTVHPRRVAKKGLKAHDHSSRIIEITLKMTERRVDDDDDDDDVDVVCAASASVLPDLSETVNPIIISEETMNSEMNNKDQFNHHIASMPIHHPIINKASIGVQTHQYERLYMLKVLPTLKDIVEEDTNGNAKIPSRICRNFRFIGRLCLCQFGLAWILTFWTVAGAAAFYATEGPREREQVFELKGMQRDLAVGLATELRQIKSNEEDIEPLWSNKVKYYVEKHEKQLLAAVNAGYGEGGETPGGQLWTFSGCVLFTISLITTLGFGAPVPRTTSGRSVAVIFAAIGIPAHFLLMFNLSLLLAVRLQRFAIRKKHGSDCDMETLQHEPVPRWVKVMPFIWIAIYYSIGMIGFGAGRSRPLAASVLFPLDFTAAGGLATTSSVVRIIYGLYLEGAVTLAAITIAVLRVSASESLTNIGLKYNLLIPV</sequence>
<feature type="transmembrane region" description="Helical" evidence="8">
    <location>
        <begin position="342"/>
        <end position="366"/>
    </location>
</feature>
<comment type="caution">
    <text evidence="10">The sequence shown here is derived from an EMBL/GenBank/DDBJ whole genome shotgun (WGS) entry which is preliminary data.</text>
</comment>
<dbReference type="InterPro" id="IPR013099">
    <property type="entry name" value="K_chnl_dom"/>
</dbReference>
<keyword evidence="6 8" id="KW-0472">Membrane</keyword>
<keyword evidence="5" id="KW-0406">Ion transport</keyword>
<feature type="transmembrane region" description="Helical" evidence="8">
    <location>
        <begin position="397"/>
        <end position="416"/>
    </location>
</feature>
<evidence type="ECO:0000256" key="8">
    <source>
        <dbReference type="SAM" id="Phobius"/>
    </source>
</evidence>
<dbReference type="EMBL" id="JAQQBS010000001">
    <property type="protein sequence ID" value="KAK0175952.1"/>
    <property type="molecule type" value="Genomic_DNA"/>
</dbReference>